<gene>
    <name evidence="8" type="ORF">EHV08_05965</name>
</gene>
<sequence>MKRENTMLYHLVAFLTIAVWGTTFVWTKLLIQNGLSPVNIFTIRFLMAYVLLLGFSLIRVRKHKFMWFANGWKEELKMMGLGITAGSMYFLSENAALQYTTATNASLIVCSCPLFTMLLFAAVYKSELFNKIQIIGSMLAFAGMAIVVLNGRFVLHLQPAGDSLAFAACISWAIYSLLMKPMTGRYPTLFLTRKVFFYGLVTALPYYIITPGLPPAEVLMRPQVIANLLFLGCVASMVCYLTWNWCMAKLGAMVATNWVYFNPIATIVVAWWVLDEQITGYFIVGSALILAGMYLSDKRGKNEDKAKLPKA</sequence>
<evidence type="ECO:0000256" key="3">
    <source>
        <dbReference type="ARBA" id="ARBA00022692"/>
    </source>
</evidence>
<dbReference type="OrthoDB" id="9805239at2"/>
<keyword evidence="4 6" id="KW-1133">Transmembrane helix</keyword>
<comment type="caution">
    <text evidence="8">The sequence shown here is derived from an EMBL/GenBank/DDBJ whole genome shotgun (WGS) entry which is preliminary data.</text>
</comment>
<dbReference type="EMBL" id="RYYU01000001">
    <property type="protein sequence ID" value="RUL59348.1"/>
    <property type="molecule type" value="Genomic_DNA"/>
</dbReference>
<evidence type="ECO:0000313" key="9">
    <source>
        <dbReference type="Proteomes" id="UP000278983"/>
    </source>
</evidence>
<dbReference type="SUPFAM" id="SSF103481">
    <property type="entry name" value="Multidrug resistance efflux transporter EmrE"/>
    <property type="match status" value="2"/>
</dbReference>
<feature type="transmembrane region" description="Helical" evidence="6">
    <location>
        <begin position="190"/>
        <end position="209"/>
    </location>
</feature>
<feature type="transmembrane region" description="Helical" evidence="6">
    <location>
        <begin position="224"/>
        <end position="243"/>
    </location>
</feature>
<dbReference type="InterPro" id="IPR037185">
    <property type="entry name" value="EmrE-like"/>
</dbReference>
<keyword evidence="9" id="KW-1185">Reference proteome</keyword>
<feature type="transmembrane region" description="Helical" evidence="6">
    <location>
        <begin position="278"/>
        <end position="295"/>
    </location>
</feature>
<dbReference type="AlphaFoldDB" id="A0A3S0WKB0"/>
<dbReference type="PANTHER" id="PTHR32322">
    <property type="entry name" value="INNER MEMBRANE TRANSPORTER"/>
    <property type="match status" value="1"/>
</dbReference>
<dbReference type="InterPro" id="IPR050638">
    <property type="entry name" value="AA-Vitamin_Transporters"/>
</dbReference>
<dbReference type="RefSeq" id="WP_126678508.1">
    <property type="nucleotide sequence ID" value="NZ_RYYU01000001.1"/>
</dbReference>
<organism evidence="8 9">
    <name type="scientific">Prevotella koreensis</name>
    <dbReference type="NCBI Taxonomy" id="2490854"/>
    <lineage>
        <taxon>Bacteria</taxon>
        <taxon>Pseudomonadati</taxon>
        <taxon>Bacteroidota</taxon>
        <taxon>Bacteroidia</taxon>
        <taxon>Bacteroidales</taxon>
        <taxon>Prevotellaceae</taxon>
        <taxon>Prevotella</taxon>
    </lineage>
</organism>
<keyword evidence="3 6" id="KW-0812">Transmembrane</keyword>
<evidence type="ECO:0000256" key="5">
    <source>
        <dbReference type="ARBA" id="ARBA00023136"/>
    </source>
</evidence>
<dbReference type="InterPro" id="IPR000620">
    <property type="entry name" value="EamA_dom"/>
</dbReference>
<keyword evidence="5 6" id="KW-0472">Membrane</keyword>
<feature type="transmembrane region" description="Helical" evidence="6">
    <location>
        <begin position="250"/>
        <end position="272"/>
    </location>
</feature>
<accession>A0A3S0WKB0</accession>
<protein>
    <submittedName>
        <fullName evidence="8">DMT family transporter</fullName>
    </submittedName>
</protein>
<evidence type="ECO:0000256" key="1">
    <source>
        <dbReference type="ARBA" id="ARBA00004141"/>
    </source>
</evidence>
<name>A0A3S0WKB0_9BACT</name>
<dbReference type="Proteomes" id="UP000278983">
    <property type="component" value="Unassembled WGS sequence"/>
</dbReference>
<comment type="subcellular location">
    <subcellularLocation>
        <location evidence="1">Membrane</location>
        <topology evidence="1">Multi-pass membrane protein</topology>
    </subcellularLocation>
</comment>
<evidence type="ECO:0000259" key="7">
    <source>
        <dbReference type="Pfam" id="PF00892"/>
    </source>
</evidence>
<feature type="transmembrane region" description="Helical" evidence="6">
    <location>
        <begin position="38"/>
        <end position="58"/>
    </location>
</feature>
<feature type="transmembrane region" description="Helical" evidence="6">
    <location>
        <begin position="105"/>
        <end position="123"/>
    </location>
</feature>
<feature type="domain" description="EamA" evidence="7">
    <location>
        <begin position="9"/>
        <end position="148"/>
    </location>
</feature>
<feature type="transmembrane region" description="Helical" evidence="6">
    <location>
        <begin position="135"/>
        <end position="154"/>
    </location>
</feature>
<feature type="domain" description="EamA" evidence="7">
    <location>
        <begin position="161"/>
        <end position="295"/>
    </location>
</feature>
<dbReference type="PANTHER" id="PTHR32322:SF2">
    <property type="entry name" value="EAMA DOMAIN-CONTAINING PROTEIN"/>
    <property type="match status" value="1"/>
</dbReference>
<evidence type="ECO:0000313" key="8">
    <source>
        <dbReference type="EMBL" id="RUL59348.1"/>
    </source>
</evidence>
<proteinExistence type="inferred from homology"/>
<feature type="transmembrane region" description="Helical" evidence="6">
    <location>
        <begin position="7"/>
        <end position="26"/>
    </location>
</feature>
<comment type="similarity">
    <text evidence="2">Belongs to the EamA transporter family.</text>
</comment>
<dbReference type="Pfam" id="PF00892">
    <property type="entry name" value="EamA"/>
    <property type="match status" value="2"/>
</dbReference>
<evidence type="ECO:0000256" key="2">
    <source>
        <dbReference type="ARBA" id="ARBA00007362"/>
    </source>
</evidence>
<evidence type="ECO:0000256" key="6">
    <source>
        <dbReference type="SAM" id="Phobius"/>
    </source>
</evidence>
<reference evidence="8 9" key="1">
    <citation type="submission" date="2018-12" db="EMBL/GenBank/DDBJ databases">
        <title>Genome sequencing of Prevotella sp. KCOM 3155 (= JS262).</title>
        <authorList>
            <person name="Kook J.-K."/>
            <person name="Park S.-N."/>
            <person name="Lim Y.K."/>
        </authorList>
    </citation>
    <scope>NUCLEOTIDE SEQUENCE [LARGE SCALE GENOMIC DNA]</scope>
    <source>
        <strain evidence="8 9">KCOM 3155</strain>
    </source>
</reference>
<evidence type="ECO:0000256" key="4">
    <source>
        <dbReference type="ARBA" id="ARBA00022989"/>
    </source>
</evidence>
<dbReference type="GO" id="GO:0016020">
    <property type="term" value="C:membrane"/>
    <property type="evidence" value="ECO:0007669"/>
    <property type="project" value="UniProtKB-SubCell"/>
</dbReference>